<dbReference type="EMBL" id="PJAF01000005">
    <property type="protein sequence ID" value="PKF69257.1"/>
    <property type="molecule type" value="Genomic_DNA"/>
</dbReference>
<dbReference type="GO" id="GO:0051607">
    <property type="term" value="P:defense response to virus"/>
    <property type="evidence" value="ECO:0007669"/>
    <property type="project" value="UniProtKB-UniRule"/>
</dbReference>
<dbReference type="HAMAP" id="MF_01470">
    <property type="entry name" value="Cas1"/>
    <property type="match status" value="1"/>
</dbReference>
<evidence type="ECO:0000256" key="7">
    <source>
        <dbReference type="ARBA" id="ARBA00023125"/>
    </source>
</evidence>
<dbReference type="PANTHER" id="PTHR34353:SF3">
    <property type="entry name" value="CRISPR-ASSOCIATED ENDONUCLEASE CAS1"/>
    <property type="match status" value="1"/>
</dbReference>
<feature type="binding site" evidence="8">
    <location>
        <position position="213"/>
    </location>
    <ligand>
        <name>Mn(2+)</name>
        <dbReference type="ChEBI" id="CHEBI:29035"/>
    </ligand>
</feature>
<dbReference type="RefSeq" id="WP_101173096.1">
    <property type="nucleotide sequence ID" value="NZ_JAKRKB010000009.1"/>
</dbReference>
<evidence type="ECO:0000256" key="6">
    <source>
        <dbReference type="ARBA" id="ARBA00023118"/>
    </source>
</evidence>
<comment type="similarity">
    <text evidence="8">Belongs to the CRISPR-associated endonuclease Cas1 family.</text>
</comment>
<keyword evidence="4 8" id="KW-0378">Hydrolase</keyword>
<dbReference type="NCBIfam" id="TIGR03638">
    <property type="entry name" value="cas1_ECOLI"/>
    <property type="match status" value="1"/>
</dbReference>
<dbReference type="EC" id="3.1.-.-" evidence="8"/>
<evidence type="ECO:0000256" key="1">
    <source>
        <dbReference type="ARBA" id="ARBA00022722"/>
    </source>
</evidence>
<dbReference type="AlphaFoldDB" id="A0A2N0X9A8"/>
<reference evidence="9 10" key="1">
    <citation type="submission" date="2017-12" db="EMBL/GenBank/DDBJ databases">
        <title>Corynebacterium mastitidis 16-1433 Genome.</title>
        <authorList>
            <person name="Gulvik C.A."/>
        </authorList>
    </citation>
    <scope>NUCLEOTIDE SEQUENCE [LARGE SCALE GENOMIC DNA]</scope>
    <source>
        <strain evidence="9 10">16-1433</strain>
    </source>
</reference>
<protein>
    <recommendedName>
        <fullName evidence="8">CRISPR-associated endonuclease Cas1</fullName>
        <ecNumber evidence="8">3.1.-.-</ecNumber>
    </recommendedName>
</protein>
<evidence type="ECO:0000313" key="10">
    <source>
        <dbReference type="Proteomes" id="UP000233249"/>
    </source>
</evidence>
<keyword evidence="7 8" id="KW-0238">DNA-binding</keyword>
<dbReference type="Proteomes" id="UP000233249">
    <property type="component" value="Unassembled WGS sequence"/>
</dbReference>
<keyword evidence="5 8" id="KW-0460">Magnesium</keyword>
<feature type="binding site" evidence="8">
    <location>
        <position position="226"/>
    </location>
    <ligand>
        <name>Mn(2+)</name>
        <dbReference type="ChEBI" id="CHEBI:29035"/>
    </ligand>
</feature>
<evidence type="ECO:0000256" key="5">
    <source>
        <dbReference type="ARBA" id="ARBA00022842"/>
    </source>
</evidence>
<dbReference type="PANTHER" id="PTHR34353">
    <property type="entry name" value="CRISPR-ASSOCIATED ENDONUCLEASE CAS1 1"/>
    <property type="match status" value="1"/>
</dbReference>
<name>A0A2N0X9A8_9CORY</name>
<organism evidence="9 10">
    <name type="scientific">Corynebacterium mastitidis</name>
    <dbReference type="NCBI Taxonomy" id="161890"/>
    <lineage>
        <taxon>Bacteria</taxon>
        <taxon>Bacillati</taxon>
        <taxon>Actinomycetota</taxon>
        <taxon>Actinomycetes</taxon>
        <taxon>Mycobacteriales</taxon>
        <taxon>Corynebacteriaceae</taxon>
        <taxon>Corynebacterium</taxon>
    </lineage>
</organism>
<comment type="caution">
    <text evidence="9">The sequence shown here is derived from an EMBL/GenBank/DDBJ whole genome shotgun (WGS) entry which is preliminary data.</text>
</comment>
<dbReference type="Gene3D" id="3.100.10.20">
    <property type="entry name" value="CRISPR-associated endonuclease Cas1, N-terminal domain"/>
    <property type="match status" value="1"/>
</dbReference>
<dbReference type="STRING" id="1121365.GCA_000375365_01003"/>
<dbReference type="GO" id="GO:0016787">
    <property type="term" value="F:hydrolase activity"/>
    <property type="evidence" value="ECO:0007669"/>
    <property type="project" value="UniProtKB-KW"/>
</dbReference>
<dbReference type="InterPro" id="IPR019851">
    <property type="entry name" value="CRISPR-assoc_Cas1_ECOLI"/>
</dbReference>
<dbReference type="InterPro" id="IPR042206">
    <property type="entry name" value="CRISPR-assoc_Cas1_C"/>
</dbReference>
<dbReference type="GO" id="GO:0043571">
    <property type="term" value="P:maintenance of CRISPR repeat elements"/>
    <property type="evidence" value="ECO:0007669"/>
    <property type="project" value="UniProtKB-UniRule"/>
</dbReference>
<dbReference type="GO" id="GO:0046872">
    <property type="term" value="F:metal ion binding"/>
    <property type="evidence" value="ECO:0007669"/>
    <property type="project" value="UniProtKB-UniRule"/>
</dbReference>
<comment type="function">
    <text evidence="8">CRISPR (clustered regularly interspaced short palindromic repeat), is an adaptive immune system that provides protection against mobile genetic elements (viruses, transposable elements and conjugative plasmids). CRISPR clusters contain spacers, sequences complementary to antecedent mobile elements, and target invading nucleic acids. CRISPR clusters are transcribed and processed into CRISPR RNA (crRNA). Acts as a dsDNA endonuclease. Involved in the integration of spacer DNA into the CRISPR cassette.</text>
</comment>
<dbReference type="InterPro" id="IPR050646">
    <property type="entry name" value="Cas1"/>
</dbReference>
<gene>
    <name evidence="9" type="primary">cas1e</name>
    <name evidence="8" type="synonym">cas1</name>
    <name evidence="9" type="ORF">CXB45_02795</name>
</gene>
<evidence type="ECO:0000256" key="4">
    <source>
        <dbReference type="ARBA" id="ARBA00022801"/>
    </source>
</evidence>
<evidence type="ECO:0000256" key="2">
    <source>
        <dbReference type="ARBA" id="ARBA00022723"/>
    </source>
</evidence>
<dbReference type="Gene3D" id="1.20.120.920">
    <property type="entry name" value="CRISPR-associated endonuclease Cas1, C-terminal domain"/>
    <property type="match status" value="1"/>
</dbReference>
<keyword evidence="6 8" id="KW-0051">Antiviral defense</keyword>
<accession>A0A2N0X9A8</accession>
<dbReference type="OrthoDB" id="9777847at2"/>
<evidence type="ECO:0000256" key="3">
    <source>
        <dbReference type="ARBA" id="ARBA00022759"/>
    </source>
</evidence>
<keyword evidence="2 8" id="KW-0479">Metal-binding</keyword>
<keyword evidence="8" id="KW-0464">Manganese</keyword>
<comment type="cofactor">
    <cofactor evidence="8">
        <name>Mg(2+)</name>
        <dbReference type="ChEBI" id="CHEBI:18420"/>
    </cofactor>
    <cofactor evidence="8">
        <name>Mn(2+)</name>
        <dbReference type="ChEBI" id="CHEBI:29035"/>
    </cofactor>
</comment>
<dbReference type="InterPro" id="IPR002729">
    <property type="entry name" value="CRISPR-assoc_Cas1"/>
</dbReference>
<keyword evidence="3 8" id="KW-0255">Endonuclease</keyword>
<comment type="subunit">
    <text evidence="8">Homodimer, forms a heterotetramer with a Cas2 homodimer.</text>
</comment>
<dbReference type="InterPro" id="IPR042211">
    <property type="entry name" value="CRISPR-assoc_Cas1_N"/>
</dbReference>
<sequence>MTTPSEVPLERQELARMENRLCFLYVERATLHCADNALTITDKRGVAHVPATALAALLLGPGTKVTHKAMALLGDAGCSILWVGERGVRYYAHGRPAAKTARMAQRQARVVTNQRTRLHCARAMYGLRFPGEDVQALSMAQLRGREGARMKRIYAEHARRTGVAWTRRNYDPADFDSGDPINRALTAANAALYGIAHAVIVGLGFIPALGVVHTGTDRSFVYDIADLYKAEVTIPAAFDAVAAAIQEGCTESAPLTTDVRRRIRDSVVRLRLMERMVKDLYALMGVAEDEDLLDVELKLWSELEVIAAGMNWGEDVGEYP</sequence>
<dbReference type="GO" id="GO:0004520">
    <property type="term" value="F:DNA endonuclease activity"/>
    <property type="evidence" value="ECO:0007669"/>
    <property type="project" value="InterPro"/>
</dbReference>
<proteinExistence type="inferred from homology"/>
<dbReference type="GO" id="GO:0003677">
    <property type="term" value="F:DNA binding"/>
    <property type="evidence" value="ECO:0007669"/>
    <property type="project" value="UniProtKB-KW"/>
</dbReference>
<dbReference type="Pfam" id="PF01867">
    <property type="entry name" value="Cas_Cas1"/>
    <property type="match status" value="2"/>
</dbReference>
<feature type="binding site" evidence="8">
    <location>
        <position position="146"/>
    </location>
    <ligand>
        <name>Mn(2+)</name>
        <dbReference type="ChEBI" id="CHEBI:29035"/>
    </ligand>
</feature>
<keyword evidence="1 8" id="KW-0540">Nuclease</keyword>
<evidence type="ECO:0000256" key="8">
    <source>
        <dbReference type="HAMAP-Rule" id="MF_01470"/>
    </source>
</evidence>
<evidence type="ECO:0000313" key="9">
    <source>
        <dbReference type="EMBL" id="PKF69257.1"/>
    </source>
</evidence>